<dbReference type="SUPFAM" id="SSF102405">
    <property type="entry name" value="MCP/YpsA-like"/>
    <property type="match status" value="1"/>
</dbReference>
<comment type="caution">
    <text evidence="1">The sequence shown here is derived from an EMBL/GenBank/DDBJ whole genome shotgun (WGS) entry which is preliminary data.</text>
</comment>
<dbReference type="Gene3D" id="3.40.50.450">
    <property type="match status" value="1"/>
</dbReference>
<dbReference type="Proteomes" id="UP001428341">
    <property type="component" value="Unassembled WGS sequence"/>
</dbReference>
<name>A0AAP0LJK5_9ROSI</name>
<gene>
    <name evidence="1" type="ORF">WN944_026794</name>
</gene>
<dbReference type="EMBL" id="JBCGBO010000025">
    <property type="protein sequence ID" value="KAK9174790.1"/>
    <property type="molecule type" value="Genomic_DNA"/>
</dbReference>
<reference evidence="1 2" key="1">
    <citation type="submission" date="2024-05" db="EMBL/GenBank/DDBJ databases">
        <title>Haplotype-resolved chromosome-level genome assembly of Huyou (Citrus changshanensis).</title>
        <authorList>
            <person name="Miao C."/>
            <person name="Chen W."/>
            <person name="Wu Y."/>
            <person name="Wang L."/>
            <person name="Zhao S."/>
            <person name="Grierson D."/>
            <person name="Xu C."/>
            <person name="Chen K."/>
        </authorList>
    </citation>
    <scope>NUCLEOTIDE SEQUENCE [LARGE SCALE GENOMIC DNA]</scope>
    <source>
        <strain evidence="1">01-14</strain>
        <tissue evidence="1">Leaf</tissue>
    </source>
</reference>
<evidence type="ECO:0000313" key="1">
    <source>
        <dbReference type="EMBL" id="KAK9174790.1"/>
    </source>
</evidence>
<dbReference type="AlphaFoldDB" id="A0AAP0LJK5"/>
<keyword evidence="2" id="KW-1185">Reference proteome</keyword>
<proteinExistence type="predicted"/>
<evidence type="ECO:0000313" key="2">
    <source>
        <dbReference type="Proteomes" id="UP001428341"/>
    </source>
</evidence>
<sequence>MAATPNKQFKNICVHSGFNHGKHKKFVEAAIDLGRSITERKLHLVYGGGPDPRTLVLEYLNNDVIVASWVHLNIHQKPIAKKVICAHTVNELLDLLQAYRPEPDPRILVLEYPNNDVTVATKRSAN</sequence>
<organism evidence="1 2">
    <name type="scientific">Citrus x changshan-huyou</name>
    <dbReference type="NCBI Taxonomy" id="2935761"/>
    <lineage>
        <taxon>Eukaryota</taxon>
        <taxon>Viridiplantae</taxon>
        <taxon>Streptophyta</taxon>
        <taxon>Embryophyta</taxon>
        <taxon>Tracheophyta</taxon>
        <taxon>Spermatophyta</taxon>
        <taxon>Magnoliopsida</taxon>
        <taxon>eudicotyledons</taxon>
        <taxon>Gunneridae</taxon>
        <taxon>Pentapetalae</taxon>
        <taxon>rosids</taxon>
        <taxon>malvids</taxon>
        <taxon>Sapindales</taxon>
        <taxon>Rutaceae</taxon>
        <taxon>Aurantioideae</taxon>
        <taxon>Citrus</taxon>
    </lineage>
</organism>
<accession>A0AAP0LJK5</accession>
<protein>
    <submittedName>
        <fullName evidence="1">Uncharacterized protein</fullName>
    </submittedName>
</protein>